<keyword evidence="2" id="KW-1185">Reference proteome</keyword>
<evidence type="ECO:0000313" key="1">
    <source>
        <dbReference type="EMBL" id="CAB3981268.1"/>
    </source>
</evidence>
<proteinExistence type="predicted"/>
<dbReference type="Proteomes" id="UP001152795">
    <property type="component" value="Unassembled WGS sequence"/>
</dbReference>
<reference evidence="1" key="1">
    <citation type="submission" date="2020-04" db="EMBL/GenBank/DDBJ databases">
        <authorList>
            <person name="Alioto T."/>
            <person name="Alioto T."/>
            <person name="Gomez Garrido J."/>
        </authorList>
    </citation>
    <scope>NUCLEOTIDE SEQUENCE</scope>
    <source>
        <strain evidence="1">A484AB</strain>
    </source>
</reference>
<dbReference type="AlphaFoldDB" id="A0A7D9DCL6"/>
<dbReference type="EMBL" id="CACRXK020000369">
    <property type="protein sequence ID" value="CAB3981268.1"/>
    <property type="molecule type" value="Genomic_DNA"/>
</dbReference>
<protein>
    <submittedName>
        <fullName evidence="1">Uncharacterized protein</fullName>
    </submittedName>
</protein>
<dbReference type="OrthoDB" id="661148at2759"/>
<organism evidence="1 2">
    <name type="scientific">Paramuricea clavata</name>
    <name type="common">Red gorgonian</name>
    <name type="synonym">Violescent sea-whip</name>
    <dbReference type="NCBI Taxonomy" id="317549"/>
    <lineage>
        <taxon>Eukaryota</taxon>
        <taxon>Metazoa</taxon>
        <taxon>Cnidaria</taxon>
        <taxon>Anthozoa</taxon>
        <taxon>Octocorallia</taxon>
        <taxon>Malacalcyonacea</taxon>
        <taxon>Plexauridae</taxon>
        <taxon>Paramuricea</taxon>
    </lineage>
</organism>
<comment type="caution">
    <text evidence="1">The sequence shown here is derived from an EMBL/GenBank/DDBJ whole genome shotgun (WGS) entry which is preliminary data.</text>
</comment>
<gene>
    <name evidence="1" type="ORF">PACLA_8A012053</name>
</gene>
<name>A0A7D9DCL6_PARCT</name>
<accession>A0A7D9DCL6</accession>
<sequence>MALAFQRNQVGMKVTGTHCTVPSNPKAKLMYYLNCMATVLDLDELPREFTNYQNYSALDDTMARHLLDFCKLLSPDLLEGKCIFQVNDLDGSANEFVELSSAKTTMVATSSVMMAGRNVQVAKIMLYKPIWRRNNYDQPMAELALSLVSRPALTSRRRKRSGNCALM</sequence>
<evidence type="ECO:0000313" key="2">
    <source>
        <dbReference type="Proteomes" id="UP001152795"/>
    </source>
</evidence>